<comment type="caution">
    <text evidence="4">The sequence shown here is derived from an EMBL/GenBank/DDBJ whole genome shotgun (WGS) entry which is preliminary data.</text>
</comment>
<dbReference type="PROSITE" id="PS50801">
    <property type="entry name" value="STAS"/>
    <property type="match status" value="1"/>
</dbReference>
<dbReference type="Gene3D" id="3.30.750.24">
    <property type="entry name" value="STAS domain"/>
    <property type="match status" value="1"/>
</dbReference>
<evidence type="ECO:0000256" key="2">
    <source>
        <dbReference type="SAM" id="Phobius"/>
    </source>
</evidence>
<dbReference type="Pfam" id="PF01740">
    <property type="entry name" value="STAS"/>
    <property type="match status" value="1"/>
</dbReference>
<proteinExistence type="predicted"/>
<dbReference type="InterPro" id="IPR036513">
    <property type="entry name" value="STAS_dom_sf"/>
</dbReference>
<dbReference type="AlphaFoldDB" id="A0A7C2K2F9"/>
<accession>A0A7C2K2F9</accession>
<reference evidence="4" key="1">
    <citation type="journal article" date="2020" name="mSystems">
        <title>Genome- and Community-Level Interaction Insights into Carbon Utilization and Element Cycling Functions of Hydrothermarchaeota in Hydrothermal Sediment.</title>
        <authorList>
            <person name="Zhou Z."/>
            <person name="Liu Y."/>
            <person name="Xu W."/>
            <person name="Pan J."/>
            <person name="Luo Z.H."/>
            <person name="Li M."/>
        </authorList>
    </citation>
    <scope>NUCLEOTIDE SEQUENCE [LARGE SCALE GENOMIC DNA]</scope>
    <source>
        <strain evidence="4">SpSt-339</strain>
    </source>
</reference>
<organism evidence="4">
    <name type="scientific">Schlesneria paludicola</name>
    <dbReference type="NCBI Taxonomy" id="360056"/>
    <lineage>
        <taxon>Bacteria</taxon>
        <taxon>Pseudomonadati</taxon>
        <taxon>Planctomycetota</taxon>
        <taxon>Planctomycetia</taxon>
        <taxon>Planctomycetales</taxon>
        <taxon>Planctomycetaceae</taxon>
        <taxon>Schlesneria</taxon>
    </lineage>
</organism>
<gene>
    <name evidence="4" type="ORF">ENQ76_16900</name>
</gene>
<evidence type="ECO:0000259" key="3">
    <source>
        <dbReference type="PROSITE" id="PS50801"/>
    </source>
</evidence>
<dbReference type="CDD" id="cd07043">
    <property type="entry name" value="STAS_anti-anti-sigma_factors"/>
    <property type="match status" value="1"/>
</dbReference>
<feature type="transmembrane region" description="Helical" evidence="2">
    <location>
        <begin position="138"/>
        <end position="156"/>
    </location>
</feature>
<evidence type="ECO:0000313" key="4">
    <source>
        <dbReference type="EMBL" id="HEN17139.1"/>
    </source>
</evidence>
<sequence length="309" mass="34296">MPQPEQTRLHRVYLADRYGDTLVITPRGDAAGFSATSVNTEMATISALAQEPAVKHLLVDLGKSNYFGSVILGSLVQLGHDVRKRGGRIGLCGASSDMQDVLRLMKLEQMWEMFPALSTGLSAVATIPLGERIWRRRGALAVVAAVILAGLLYAYLPRPDYARINYERLSKLWQETEDRRDTAGSEEWARLQKRMESELDSMLEDMLRRSKSTSSSPAERYLIFIVRDQWKPAMNRDNPDADLHRRLIQHYLRSAEALMEGRPLPKLPPLHTPSSPRSAETPPSGSPGSPRDRTSDAPPAGETGRGGNP</sequence>
<evidence type="ECO:0000256" key="1">
    <source>
        <dbReference type="SAM" id="MobiDB-lite"/>
    </source>
</evidence>
<feature type="region of interest" description="Disordered" evidence="1">
    <location>
        <begin position="262"/>
        <end position="309"/>
    </location>
</feature>
<dbReference type="SUPFAM" id="SSF52091">
    <property type="entry name" value="SpoIIaa-like"/>
    <property type="match status" value="1"/>
</dbReference>
<keyword evidence="2" id="KW-0472">Membrane</keyword>
<keyword evidence="2" id="KW-0812">Transmembrane</keyword>
<name>A0A7C2K2F9_9PLAN</name>
<protein>
    <submittedName>
        <fullName evidence="4">Anti-sigma factor antagonist</fullName>
    </submittedName>
</protein>
<dbReference type="InterPro" id="IPR002645">
    <property type="entry name" value="STAS_dom"/>
</dbReference>
<feature type="domain" description="STAS" evidence="3">
    <location>
        <begin position="11"/>
        <end position="127"/>
    </location>
</feature>
<dbReference type="EMBL" id="DSOK01000464">
    <property type="protein sequence ID" value="HEN17139.1"/>
    <property type="molecule type" value="Genomic_DNA"/>
</dbReference>
<keyword evidence="2" id="KW-1133">Transmembrane helix</keyword>